<dbReference type="HOGENOM" id="CLU_028984_0_0_1"/>
<dbReference type="EMBL" id="KN818256">
    <property type="protein sequence ID" value="KIL63693.1"/>
    <property type="molecule type" value="Genomic_DNA"/>
</dbReference>
<dbReference type="GO" id="GO:0006338">
    <property type="term" value="P:chromatin remodeling"/>
    <property type="evidence" value="ECO:0007669"/>
    <property type="project" value="UniProtKB-ARBA"/>
</dbReference>
<name>A0A0C2X4Q0_AMAMK</name>
<dbReference type="SMART" id="SM00298">
    <property type="entry name" value="CHROMO"/>
    <property type="match status" value="1"/>
</dbReference>
<proteinExistence type="predicted"/>
<gene>
    <name evidence="3" type="ORF">M378DRAFT_79359</name>
</gene>
<evidence type="ECO:0000313" key="3">
    <source>
        <dbReference type="EMBL" id="KIL63693.1"/>
    </source>
</evidence>
<dbReference type="InParanoid" id="A0A0C2X4Q0"/>
<dbReference type="Gene3D" id="2.40.50.40">
    <property type="match status" value="1"/>
</dbReference>
<feature type="region of interest" description="Disordered" evidence="1">
    <location>
        <begin position="55"/>
        <end position="83"/>
    </location>
</feature>
<dbReference type="Proteomes" id="UP000054549">
    <property type="component" value="Unassembled WGS sequence"/>
</dbReference>
<keyword evidence="4" id="KW-1185">Reference proteome</keyword>
<dbReference type="STRING" id="946122.A0A0C2X4Q0"/>
<reference evidence="3 4" key="1">
    <citation type="submission" date="2014-04" db="EMBL/GenBank/DDBJ databases">
        <title>Evolutionary Origins and Diversification of the Mycorrhizal Mutualists.</title>
        <authorList>
            <consortium name="DOE Joint Genome Institute"/>
            <consortium name="Mycorrhizal Genomics Consortium"/>
            <person name="Kohler A."/>
            <person name="Kuo A."/>
            <person name="Nagy L.G."/>
            <person name="Floudas D."/>
            <person name="Copeland A."/>
            <person name="Barry K.W."/>
            <person name="Cichocki N."/>
            <person name="Veneault-Fourrey C."/>
            <person name="LaButti K."/>
            <person name="Lindquist E.A."/>
            <person name="Lipzen A."/>
            <person name="Lundell T."/>
            <person name="Morin E."/>
            <person name="Murat C."/>
            <person name="Riley R."/>
            <person name="Ohm R."/>
            <person name="Sun H."/>
            <person name="Tunlid A."/>
            <person name="Henrissat B."/>
            <person name="Grigoriev I.V."/>
            <person name="Hibbett D.S."/>
            <person name="Martin F."/>
        </authorList>
    </citation>
    <scope>NUCLEOTIDE SEQUENCE [LARGE SCALE GENOMIC DNA]</scope>
    <source>
        <strain evidence="3 4">Koide BX008</strain>
    </source>
</reference>
<dbReference type="CDD" id="cd00024">
    <property type="entry name" value="CD_CSD"/>
    <property type="match status" value="1"/>
</dbReference>
<dbReference type="AlphaFoldDB" id="A0A0C2X4Q0"/>
<dbReference type="Pfam" id="PF00385">
    <property type="entry name" value="Chromo"/>
    <property type="match status" value="1"/>
</dbReference>
<dbReference type="Pfam" id="PF18723">
    <property type="entry name" value="HMUDK_hel"/>
    <property type="match status" value="1"/>
</dbReference>
<dbReference type="InterPro" id="IPR016197">
    <property type="entry name" value="Chromo-like_dom_sf"/>
</dbReference>
<feature type="domain" description="Chromo" evidence="2">
    <location>
        <begin position="432"/>
        <end position="485"/>
    </location>
</feature>
<dbReference type="OrthoDB" id="433924at2759"/>
<sequence length="485" mass="55816">MGVNHVLRAPLTSESDAYTDSYSVITSSPDPLAETDSDVEIVHFKLPTPIVPSKRKSISAANSPAHNNKKTRTIPPKRWPVAGRPQGFTVKGETLRPTEVFDTFWYFSAERKAIDDRRRASEKFPWSDDPILNTYPFCNTYRVLDKGTQFLIREVIEKGSQTPEELVFRVVLFNTFTKIETWELLDEELGPLTWATYNRKRYSDVLAEAKSRGKTLYTGSFIKPAPHFGCPDNYMNHLFLLEHFMEQDLAGRLSNAEYLADVYEFIISFPSMGDFTTYQLMLNLSYTNILNFHRNDFVVPGPGARSGLRKMFGKSIDKVKSPVRRFEVDIIHWLVETQDQHFKRLGITFSGLGPQKLPMDVADVEHTLCEVDKYSRLAHPQFKGKRTEMRRLYERSLSPYPERPCLPKAWSHPDRKIPRIKPGGPPVVEKRYTISKIGGKREGEDGIEYLVYWTGYVDKDATWEPEELLLEDAPAAVAEYEKQWN</sequence>
<dbReference type="InterPro" id="IPR000953">
    <property type="entry name" value="Chromo/chromo_shadow_dom"/>
</dbReference>
<evidence type="ECO:0000256" key="1">
    <source>
        <dbReference type="SAM" id="MobiDB-lite"/>
    </source>
</evidence>
<dbReference type="InterPro" id="IPR023780">
    <property type="entry name" value="Chromo_domain"/>
</dbReference>
<organism evidence="3 4">
    <name type="scientific">Amanita muscaria (strain Koide BX008)</name>
    <dbReference type="NCBI Taxonomy" id="946122"/>
    <lineage>
        <taxon>Eukaryota</taxon>
        <taxon>Fungi</taxon>
        <taxon>Dikarya</taxon>
        <taxon>Basidiomycota</taxon>
        <taxon>Agaricomycotina</taxon>
        <taxon>Agaricomycetes</taxon>
        <taxon>Agaricomycetidae</taxon>
        <taxon>Agaricales</taxon>
        <taxon>Pluteineae</taxon>
        <taxon>Amanitaceae</taxon>
        <taxon>Amanita</taxon>
    </lineage>
</organism>
<dbReference type="InterPro" id="IPR040684">
    <property type="entry name" value="HMUDK_hel"/>
</dbReference>
<evidence type="ECO:0000259" key="2">
    <source>
        <dbReference type="PROSITE" id="PS50013"/>
    </source>
</evidence>
<protein>
    <recommendedName>
        <fullName evidence="2">Chromo domain-containing protein</fullName>
    </recommendedName>
</protein>
<dbReference type="PROSITE" id="PS50013">
    <property type="entry name" value="CHROMO_2"/>
    <property type="match status" value="1"/>
</dbReference>
<evidence type="ECO:0000313" key="4">
    <source>
        <dbReference type="Proteomes" id="UP000054549"/>
    </source>
</evidence>
<dbReference type="SUPFAM" id="SSF54160">
    <property type="entry name" value="Chromo domain-like"/>
    <property type="match status" value="1"/>
</dbReference>
<accession>A0A0C2X4Q0</accession>